<evidence type="ECO:0000256" key="2">
    <source>
        <dbReference type="PROSITE-ProRule" id="PRU00169"/>
    </source>
</evidence>
<reference evidence="4 5" key="1">
    <citation type="submission" date="2019-02" db="EMBL/GenBank/DDBJ databases">
        <title>Deep-cultivation of Planctomycetes and their phenomic and genomic characterization uncovers novel biology.</title>
        <authorList>
            <person name="Wiegand S."/>
            <person name="Jogler M."/>
            <person name="Boedeker C."/>
            <person name="Pinto D."/>
            <person name="Vollmers J."/>
            <person name="Rivas-Marin E."/>
            <person name="Kohn T."/>
            <person name="Peeters S.H."/>
            <person name="Heuer A."/>
            <person name="Rast P."/>
            <person name="Oberbeckmann S."/>
            <person name="Bunk B."/>
            <person name="Jeske O."/>
            <person name="Meyerdierks A."/>
            <person name="Storesund J.E."/>
            <person name="Kallscheuer N."/>
            <person name="Luecker S."/>
            <person name="Lage O.M."/>
            <person name="Pohl T."/>
            <person name="Merkel B.J."/>
            <person name="Hornburger P."/>
            <person name="Mueller R.-W."/>
            <person name="Bruemmer F."/>
            <person name="Labrenz M."/>
            <person name="Spormann A.M."/>
            <person name="Op den Camp H."/>
            <person name="Overmann J."/>
            <person name="Amann R."/>
            <person name="Jetten M.S.M."/>
            <person name="Mascher T."/>
            <person name="Medema M.H."/>
            <person name="Devos D.P."/>
            <person name="Kaster A.-K."/>
            <person name="Ovreas L."/>
            <person name="Rohde M."/>
            <person name="Galperin M.Y."/>
            <person name="Jogler C."/>
        </authorList>
    </citation>
    <scope>NUCLEOTIDE SEQUENCE [LARGE SCALE GENOMIC DNA]</scope>
    <source>
        <strain evidence="4 5">ElP</strain>
    </source>
</reference>
<dbReference type="GO" id="GO:0000160">
    <property type="term" value="P:phosphorelay signal transduction system"/>
    <property type="evidence" value="ECO:0007669"/>
    <property type="project" value="InterPro"/>
</dbReference>
<dbReference type="PANTHER" id="PTHR44591">
    <property type="entry name" value="STRESS RESPONSE REGULATOR PROTEIN 1"/>
    <property type="match status" value="1"/>
</dbReference>
<dbReference type="KEGG" id="tpla:ElP_56420"/>
<keyword evidence="1" id="KW-0597">Phosphoprotein</keyword>
<name>A0A518HA37_9BACT</name>
<protein>
    <submittedName>
        <fullName evidence="4">Transcriptional regulatory protein TcrA</fullName>
    </submittedName>
</protein>
<evidence type="ECO:0000313" key="4">
    <source>
        <dbReference type="EMBL" id="QDV37699.1"/>
    </source>
</evidence>
<dbReference type="Proteomes" id="UP000317835">
    <property type="component" value="Chromosome"/>
</dbReference>
<dbReference type="AlphaFoldDB" id="A0A518HA37"/>
<dbReference type="InterPro" id="IPR001789">
    <property type="entry name" value="Sig_transdc_resp-reg_receiver"/>
</dbReference>
<organism evidence="4 5">
    <name type="scientific">Tautonia plasticadhaerens</name>
    <dbReference type="NCBI Taxonomy" id="2527974"/>
    <lineage>
        <taxon>Bacteria</taxon>
        <taxon>Pseudomonadati</taxon>
        <taxon>Planctomycetota</taxon>
        <taxon>Planctomycetia</taxon>
        <taxon>Isosphaerales</taxon>
        <taxon>Isosphaeraceae</taxon>
        <taxon>Tautonia</taxon>
    </lineage>
</organism>
<dbReference type="EMBL" id="CP036426">
    <property type="protein sequence ID" value="QDV37699.1"/>
    <property type="molecule type" value="Genomic_DNA"/>
</dbReference>
<dbReference type="InterPro" id="IPR011006">
    <property type="entry name" value="CheY-like_superfamily"/>
</dbReference>
<dbReference type="SMART" id="SM00448">
    <property type="entry name" value="REC"/>
    <property type="match status" value="1"/>
</dbReference>
<proteinExistence type="predicted"/>
<dbReference type="SUPFAM" id="SSF52172">
    <property type="entry name" value="CheY-like"/>
    <property type="match status" value="1"/>
</dbReference>
<comment type="caution">
    <text evidence="2">Lacks conserved residue(s) required for the propagation of feature annotation.</text>
</comment>
<dbReference type="Pfam" id="PF00072">
    <property type="entry name" value="Response_reg"/>
    <property type="match status" value="1"/>
</dbReference>
<dbReference type="PANTHER" id="PTHR44591:SF3">
    <property type="entry name" value="RESPONSE REGULATORY DOMAIN-CONTAINING PROTEIN"/>
    <property type="match status" value="1"/>
</dbReference>
<evidence type="ECO:0000256" key="1">
    <source>
        <dbReference type="ARBA" id="ARBA00022553"/>
    </source>
</evidence>
<dbReference type="PROSITE" id="PS50110">
    <property type="entry name" value="RESPONSE_REGULATORY"/>
    <property type="match status" value="1"/>
</dbReference>
<gene>
    <name evidence="4" type="primary">tcrA</name>
    <name evidence="4" type="ORF">ElP_56420</name>
</gene>
<evidence type="ECO:0000313" key="5">
    <source>
        <dbReference type="Proteomes" id="UP000317835"/>
    </source>
</evidence>
<evidence type="ECO:0000259" key="3">
    <source>
        <dbReference type="PROSITE" id="PS50110"/>
    </source>
</evidence>
<feature type="domain" description="Response regulatory" evidence="3">
    <location>
        <begin position="3"/>
        <end position="118"/>
    </location>
</feature>
<dbReference type="InterPro" id="IPR050595">
    <property type="entry name" value="Bact_response_regulator"/>
</dbReference>
<dbReference type="Gene3D" id="3.40.50.2300">
    <property type="match status" value="1"/>
</dbReference>
<keyword evidence="5" id="KW-1185">Reference proteome</keyword>
<accession>A0A518HA37</accession>
<sequence>MPTALIVENDDDIREILTWLIRLHGLDAESAATGGETLANIGRHLDLVTLNPMLPDLDGFEVCEALRSCRATRLIPVLFITSLAMPEIRTRCVRAGGSAVLTMPFTPSSLFEALDEALARQGRSTEPGIGGRSD</sequence>